<dbReference type="RefSeq" id="WP_268807555.1">
    <property type="nucleotide sequence ID" value="NZ_FQUR01000013.1"/>
</dbReference>
<organism evidence="1 2">
    <name type="scientific">Thermoanaerobacter uzonensis DSM 18761</name>
    <dbReference type="NCBI Taxonomy" id="1123369"/>
    <lineage>
        <taxon>Bacteria</taxon>
        <taxon>Bacillati</taxon>
        <taxon>Bacillota</taxon>
        <taxon>Clostridia</taxon>
        <taxon>Thermoanaerobacterales</taxon>
        <taxon>Thermoanaerobacteraceae</taxon>
        <taxon>Thermoanaerobacter</taxon>
    </lineage>
</organism>
<evidence type="ECO:0000313" key="2">
    <source>
        <dbReference type="Proteomes" id="UP000184127"/>
    </source>
</evidence>
<evidence type="ECO:0000313" key="1">
    <source>
        <dbReference type="EMBL" id="SHF02908.1"/>
    </source>
</evidence>
<accession>A0A1M4YBD3</accession>
<keyword evidence="2" id="KW-1185">Reference proteome</keyword>
<name>A0A1M4YBD3_9THEO</name>
<dbReference type="EMBL" id="FQUR01000013">
    <property type="protein sequence ID" value="SHF02908.1"/>
    <property type="molecule type" value="Genomic_DNA"/>
</dbReference>
<proteinExistence type="predicted"/>
<dbReference type="AlphaFoldDB" id="A0A1M4YBD3"/>
<protein>
    <submittedName>
        <fullName evidence="1">Uncharacterized protein</fullName>
    </submittedName>
</protein>
<reference evidence="2" key="1">
    <citation type="submission" date="2016-11" db="EMBL/GenBank/DDBJ databases">
        <authorList>
            <person name="Varghese N."/>
            <person name="Submissions S."/>
        </authorList>
    </citation>
    <scope>NUCLEOTIDE SEQUENCE [LARGE SCALE GENOMIC DNA]</scope>
    <source>
        <strain evidence="2">DSM 18761</strain>
    </source>
</reference>
<gene>
    <name evidence="1" type="ORF">SAMN02745195_01670</name>
</gene>
<dbReference type="Proteomes" id="UP000184127">
    <property type="component" value="Unassembled WGS sequence"/>
</dbReference>
<sequence length="44" mass="4972">MKKKLMPIFLVFVMSISLLCLSTGTITPLGEEDLIRWHSVIPGR</sequence>